<reference evidence="1" key="1">
    <citation type="journal article" date="2021" name="Sci. Rep.">
        <title>Diploid genomic architecture of Nitzschia inconspicua, an elite biomass production diatom.</title>
        <authorList>
            <person name="Oliver A."/>
            <person name="Podell S."/>
            <person name="Pinowska A."/>
            <person name="Traller J.C."/>
            <person name="Smith S.R."/>
            <person name="McClure R."/>
            <person name="Beliaev A."/>
            <person name="Bohutskyi P."/>
            <person name="Hill E.A."/>
            <person name="Rabines A."/>
            <person name="Zheng H."/>
            <person name="Allen L.Z."/>
            <person name="Kuo A."/>
            <person name="Grigoriev I.V."/>
            <person name="Allen A.E."/>
            <person name="Hazlebeck D."/>
            <person name="Allen E.E."/>
        </authorList>
    </citation>
    <scope>NUCLEOTIDE SEQUENCE</scope>
    <source>
        <strain evidence="1">Hildebrandi</strain>
    </source>
</reference>
<protein>
    <submittedName>
        <fullName evidence="1">Uncharacterized protein</fullName>
    </submittedName>
</protein>
<proteinExistence type="predicted"/>
<dbReference type="AlphaFoldDB" id="A0A9K3PY47"/>
<keyword evidence="2" id="KW-1185">Reference proteome</keyword>
<dbReference type="EMBL" id="JAGRRH010000010">
    <property type="protein sequence ID" value="KAG7363746.1"/>
    <property type="molecule type" value="Genomic_DNA"/>
</dbReference>
<name>A0A9K3PY47_9STRA</name>
<sequence length="597" mass="68372">MLSTSSPSPFLSSFGNSLIHGLVRVCCDAGTTILAFTAVPARAQTALKSNDAQKRNETVNNTTIEFYRILDDSDNLAIAATTTNTSSSSSIESFLDDNLLKYTLSFLSLEKVWEQRSVSRAFLHACNTDMRWIPIIAPPSAFRDQEVLSLDKHGKALRWLYLTQYLPWLEQWQSSDAYHQVNRQHVVDGYFSLAPWRHMESDVTSYPNPWLHRIVHETACPTTLNATALTTLPNSKRPRPCMLRSLRNEDDDESEEARHCKRLKRDWKMLKVSDRRSNFFHRRHDGDFDGDDSSIHVTSIILPDYHQYRDNSSHGGPPLIIIQPVNLRMRNGKKHDRLPDLFMTELEFMNTACQALLACYFGSTNIHLEALIHHSTSLFYGRHGTMRKDPQKTPERDCRGFQTGRIVIQVAAETMKGATLPLNRLRMRHSEDKPNNNPLVVHVIAPHLFQSSDPRMEWVYNSYLPNNNNSSRKNSATAAVSECVLSMFQVWEQRNTSLSKRTFLYCSLMLGVALHHVGLEYCENLHCAMNNMNSVEETIEESTLIVCPSCLCKLQLHKVVEDVPTFLKRLYELLAKGDTFREESRRDVTRLEQLGVR</sequence>
<reference evidence="1" key="2">
    <citation type="submission" date="2021-04" db="EMBL/GenBank/DDBJ databases">
        <authorList>
            <person name="Podell S."/>
        </authorList>
    </citation>
    <scope>NUCLEOTIDE SEQUENCE</scope>
    <source>
        <strain evidence="1">Hildebrandi</strain>
    </source>
</reference>
<organism evidence="1 2">
    <name type="scientific">Nitzschia inconspicua</name>
    <dbReference type="NCBI Taxonomy" id="303405"/>
    <lineage>
        <taxon>Eukaryota</taxon>
        <taxon>Sar</taxon>
        <taxon>Stramenopiles</taxon>
        <taxon>Ochrophyta</taxon>
        <taxon>Bacillariophyta</taxon>
        <taxon>Bacillariophyceae</taxon>
        <taxon>Bacillariophycidae</taxon>
        <taxon>Bacillariales</taxon>
        <taxon>Bacillariaceae</taxon>
        <taxon>Nitzschia</taxon>
    </lineage>
</organism>
<gene>
    <name evidence="1" type="ORF">IV203_027107</name>
</gene>
<evidence type="ECO:0000313" key="1">
    <source>
        <dbReference type="EMBL" id="KAG7363746.1"/>
    </source>
</evidence>
<dbReference type="OrthoDB" id="2365600at2759"/>
<accession>A0A9K3PY47</accession>
<comment type="caution">
    <text evidence="1">The sequence shown here is derived from an EMBL/GenBank/DDBJ whole genome shotgun (WGS) entry which is preliminary data.</text>
</comment>
<dbReference type="Proteomes" id="UP000693970">
    <property type="component" value="Unassembled WGS sequence"/>
</dbReference>
<evidence type="ECO:0000313" key="2">
    <source>
        <dbReference type="Proteomes" id="UP000693970"/>
    </source>
</evidence>